<dbReference type="InterPro" id="IPR011992">
    <property type="entry name" value="EF-hand-dom_pair"/>
</dbReference>
<gene>
    <name evidence="1" type="ORF">MNBD_ALPHA05-2318</name>
</gene>
<dbReference type="EMBL" id="UOEH01000483">
    <property type="protein sequence ID" value="VAW05732.1"/>
    <property type="molecule type" value="Genomic_DNA"/>
</dbReference>
<dbReference type="PROSITE" id="PS00018">
    <property type="entry name" value="EF_HAND_1"/>
    <property type="match status" value="1"/>
</dbReference>
<dbReference type="AlphaFoldDB" id="A0A3B0STW2"/>
<dbReference type="SUPFAM" id="SSF47473">
    <property type="entry name" value="EF-hand"/>
    <property type="match status" value="1"/>
</dbReference>
<accession>A0A3B0STW2</accession>
<evidence type="ECO:0000313" key="1">
    <source>
        <dbReference type="EMBL" id="VAW05732.1"/>
    </source>
</evidence>
<organism evidence="1">
    <name type="scientific">hydrothermal vent metagenome</name>
    <dbReference type="NCBI Taxonomy" id="652676"/>
    <lineage>
        <taxon>unclassified sequences</taxon>
        <taxon>metagenomes</taxon>
        <taxon>ecological metagenomes</taxon>
    </lineage>
</organism>
<evidence type="ECO:0008006" key="2">
    <source>
        <dbReference type="Google" id="ProtNLM"/>
    </source>
</evidence>
<proteinExistence type="predicted"/>
<protein>
    <recommendedName>
        <fullName evidence="2">EF-hand domain-containing protein</fullName>
    </recommendedName>
</protein>
<reference evidence="1" key="1">
    <citation type="submission" date="2018-06" db="EMBL/GenBank/DDBJ databases">
        <authorList>
            <person name="Zhirakovskaya E."/>
        </authorList>
    </citation>
    <scope>NUCLEOTIDE SEQUENCE</scope>
</reference>
<sequence>MVPLLLKSAAAIAAVAGLAFASADELAPGAAYGDAALSSLTQAELADHALRVFERADRNGDQALDVDEYTALSVVTAELAQLNGFIAIETEDEPSLIALPGASPSALSRSEHIRINAVAQHAFYAYAGGDGRIDADEFVAAQSALFIAADRNGNGTLKRRELGVFAQRQASQTIGA</sequence>
<dbReference type="InterPro" id="IPR018247">
    <property type="entry name" value="EF_Hand_1_Ca_BS"/>
</dbReference>
<name>A0A3B0STW2_9ZZZZ</name>
<dbReference type="Gene3D" id="1.10.238.10">
    <property type="entry name" value="EF-hand"/>
    <property type="match status" value="1"/>
</dbReference>